<feature type="region of interest" description="Disordered" evidence="1">
    <location>
        <begin position="214"/>
        <end position="375"/>
    </location>
</feature>
<sequence length="375" mass="39819">MHLQGCDPAVQTFLGLPITLRGKPSARPAFQPRAHHTHLPRDTARYVPAGGRHRSLSRQLGAASQGPLATGLSCPRRHVLLSDLQGHEPLSSWQRCKSMAPSLQPPLSDHVLEMTPRGTPGAGTHGAESVRGVSGADGAGGPAPFPCDRRPGASRQTSASPLMEWATEAPRGEERRVPKGPQTAASPPPTPPSPLPAGSGLLLRYLYAPWAADPGCRNRVSTSQESFGRARRRGARGRQRRRQGSGEDRGAAFNEKVESSAKPLGLMRCVQAAGSMPGLEGRAGGGEGAAGPTAPGRSEAQLPPIWGNGFSRFKKTRNPSERGPDVLTLRFPELEPRERLREGGQREAEKRKEAGGAGGGESKLRAVTLGRTNRQ</sequence>
<dbReference type="EMBL" id="OX459968">
    <property type="protein sequence ID" value="CAI9172336.1"/>
    <property type="molecule type" value="Genomic_DNA"/>
</dbReference>
<accession>A0ABN8ZJG5</accession>
<evidence type="ECO:0000256" key="1">
    <source>
        <dbReference type="SAM" id="MobiDB-lite"/>
    </source>
</evidence>
<evidence type="ECO:0000313" key="2">
    <source>
        <dbReference type="EMBL" id="CAI9172336.1"/>
    </source>
</evidence>
<feature type="compositionally biased region" description="Pro residues" evidence="1">
    <location>
        <begin position="186"/>
        <end position="195"/>
    </location>
</feature>
<name>A0ABN8ZJG5_RANTA</name>
<feature type="region of interest" description="Disordered" evidence="1">
    <location>
        <begin position="110"/>
        <end position="197"/>
    </location>
</feature>
<keyword evidence="3" id="KW-1185">Reference proteome</keyword>
<reference evidence="2" key="1">
    <citation type="submission" date="2023-04" db="EMBL/GenBank/DDBJ databases">
        <authorList>
            <consortium name="ELIXIR-Norway"/>
        </authorList>
    </citation>
    <scope>NUCLEOTIDE SEQUENCE [LARGE SCALE GENOMIC DNA]</scope>
</reference>
<protein>
    <submittedName>
        <fullName evidence="2">Uncharacterized protein</fullName>
    </submittedName>
</protein>
<feature type="compositionally biased region" description="Basic and acidic residues" evidence="1">
    <location>
        <begin position="244"/>
        <end position="259"/>
    </location>
</feature>
<feature type="compositionally biased region" description="Basic and acidic residues" evidence="1">
    <location>
        <begin position="332"/>
        <end position="354"/>
    </location>
</feature>
<evidence type="ECO:0000313" key="3">
    <source>
        <dbReference type="Proteomes" id="UP001176941"/>
    </source>
</evidence>
<proteinExistence type="predicted"/>
<organism evidence="2 3">
    <name type="scientific">Rangifer tarandus platyrhynchus</name>
    <name type="common">Svalbard reindeer</name>
    <dbReference type="NCBI Taxonomy" id="3082113"/>
    <lineage>
        <taxon>Eukaryota</taxon>
        <taxon>Metazoa</taxon>
        <taxon>Chordata</taxon>
        <taxon>Craniata</taxon>
        <taxon>Vertebrata</taxon>
        <taxon>Euteleostomi</taxon>
        <taxon>Mammalia</taxon>
        <taxon>Eutheria</taxon>
        <taxon>Laurasiatheria</taxon>
        <taxon>Artiodactyla</taxon>
        <taxon>Ruminantia</taxon>
        <taxon>Pecora</taxon>
        <taxon>Cervidae</taxon>
        <taxon>Odocoileinae</taxon>
        <taxon>Rangifer</taxon>
    </lineage>
</organism>
<gene>
    <name evidence="2" type="ORF">MRATA1EN1_LOCUS21298</name>
</gene>
<feature type="compositionally biased region" description="Basic residues" evidence="1">
    <location>
        <begin position="229"/>
        <end position="243"/>
    </location>
</feature>
<feature type="region of interest" description="Disordered" evidence="1">
    <location>
        <begin position="44"/>
        <end position="69"/>
    </location>
</feature>
<dbReference type="Proteomes" id="UP001176941">
    <property type="component" value="Chromosome 32"/>
</dbReference>